<feature type="transmembrane region" description="Helical" evidence="2">
    <location>
        <begin position="21"/>
        <end position="45"/>
    </location>
</feature>
<keyword evidence="2" id="KW-0472">Membrane</keyword>
<feature type="region of interest" description="Disordered" evidence="1">
    <location>
        <begin position="128"/>
        <end position="156"/>
    </location>
</feature>
<dbReference type="EMBL" id="JRYO01000025">
    <property type="protein sequence ID" value="KHE93954.1"/>
    <property type="molecule type" value="Genomic_DNA"/>
</dbReference>
<accession>A0A0B0EMW9</accession>
<evidence type="ECO:0000256" key="1">
    <source>
        <dbReference type="SAM" id="MobiDB-lite"/>
    </source>
</evidence>
<evidence type="ECO:0000256" key="2">
    <source>
        <dbReference type="SAM" id="Phobius"/>
    </source>
</evidence>
<name>A0A0B0EMW9_9BACT</name>
<evidence type="ECO:0000313" key="3">
    <source>
        <dbReference type="EMBL" id="KHE93954.1"/>
    </source>
</evidence>
<comment type="caution">
    <text evidence="3">The sequence shown here is derived from an EMBL/GenBank/DDBJ whole genome shotgun (WGS) entry which is preliminary data.</text>
</comment>
<dbReference type="AlphaFoldDB" id="A0A0B0EMW9"/>
<protein>
    <submittedName>
        <fullName evidence="3">Uncharacterized protein</fullName>
    </submittedName>
</protein>
<feature type="compositionally biased region" description="Acidic residues" evidence="1">
    <location>
        <begin position="142"/>
        <end position="156"/>
    </location>
</feature>
<organism evidence="3 4">
    <name type="scientific">Candidatus Scalindua brodae</name>
    <dbReference type="NCBI Taxonomy" id="237368"/>
    <lineage>
        <taxon>Bacteria</taxon>
        <taxon>Pseudomonadati</taxon>
        <taxon>Planctomycetota</taxon>
        <taxon>Candidatus Brocadiia</taxon>
        <taxon>Candidatus Brocadiales</taxon>
        <taxon>Candidatus Scalinduaceae</taxon>
        <taxon>Candidatus Scalindua</taxon>
    </lineage>
</organism>
<evidence type="ECO:0000313" key="4">
    <source>
        <dbReference type="Proteomes" id="UP000030652"/>
    </source>
</evidence>
<sequence length="419" mass="44817">MTTKSLKRFAELLNRSEGISIAPIIVIMVIMSVMGGVFTSIMGSWKVSAPLTVNSNKAFFLAESAAMFALQDAKYRFLSKDTSSCPDFPACGSGTRSAPFVVSNVESSFGTETAEFWVERPYPSANTIVDEYPAGTDRGNNDDDDSGSDDDVYDDDLDDSVANNTLYTIIATGKILRDGTTVAKRQIKIKANVTDNSASAVEPGIHTEGSIRGSGSGAFNVWQDGVDITAVDSTVEFASGTYADSSAAPSDGSRTLPVQTIYQTPADSVPTLDEEFFKIIAADQGHYNPTVVDNYPNGSYYYDTPTNTMPNITYISGDLSPCNNKTIYGIYWVKGDISLGGNWQVNGIIICEGDVKMNGGGSVADPNMDGGIIQYGNGNELWAAGNPSIIQINDIFFNAMNATIPSITIQSWQEAVSAN</sequence>
<dbReference type="Proteomes" id="UP000030652">
    <property type="component" value="Unassembled WGS sequence"/>
</dbReference>
<proteinExistence type="predicted"/>
<gene>
    <name evidence="3" type="ORF">SCABRO_00274</name>
</gene>
<reference evidence="3 4" key="1">
    <citation type="submission" date="2014-10" db="EMBL/GenBank/DDBJ databases">
        <title>Draft genome of anammox bacterium scalindua brodae, obtained using differential coverage binning of sequence data from two enrichment reactors.</title>
        <authorList>
            <person name="Speth D.R."/>
            <person name="Russ L."/>
            <person name="Kartal B."/>
            <person name="Op den Camp H.J."/>
            <person name="Dutilh B.E."/>
            <person name="Jetten M.S."/>
        </authorList>
    </citation>
    <scope>NUCLEOTIDE SEQUENCE [LARGE SCALE GENOMIC DNA]</scope>
    <source>
        <strain evidence="3">RU1</strain>
    </source>
</reference>
<keyword evidence="2" id="KW-0812">Transmembrane</keyword>
<keyword evidence="2" id="KW-1133">Transmembrane helix</keyword>